<keyword evidence="1" id="KW-1133">Transmembrane helix</keyword>
<dbReference type="EMBL" id="JAHHHV010000039">
    <property type="protein sequence ID" value="MBW4465340.1"/>
    <property type="molecule type" value="Genomic_DNA"/>
</dbReference>
<evidence type="ECO:0000313" key="3">
    <source>
        <dbReference type="Proteomes" id="UP000707356"/>
    </source>
</evidence>
<keyword evidence="1" id="KW-0472">Membrane</keyword>
<evidence type="ECO:0000256" key="1">
    <source>
        <dbReference type="SAM" id="Phobius"/>
    </source>
</evidence>
<feature type="transmembrane region" description="Helical" evidence="1">
    <location>
        <begin position="209"/>
        <end position="230"/>
    </location>
</feature>
<feature type="transmembrane region" description="Helical" evidence="1">
    <location>
        <begin position="242"/>
        <end position="264"/>
    </location>
</feature>
<dbReference type="Pfam" id="PF04087">
    <property type="entry name" value="DUF389"/>
    <property type="match status" value="1"/>
</dbReference>
<feature type="transmembrane region" description="Helical" evidence="1">
    <location>
        <begin position="175"/>
        <end position="197"/>
    </location>
</feature>
<reference evidence="2" key="1">
    <citation type="submission" date="2021-05" db="EMBL/GenBank/DDBJ databases">
        <authorList>
            <person name="Pietrasiak N."/>
            <person name="Ward R."/>
            <person name="Stajich J.E."/>
            <person name="Kurbessoian T."/>
        </authorList>
    </citation>
    <scope>NUCLEOTIDE SEQUENCE</scope>
    <source>
        <strain evidence="2">GSE-TBD4-15B</strain>
    </source>
</reference>
<dbReference type="InterPro" id="IPR005240">
    <property type="entry name" value="DUF389"/>
</dbReference>
<feature type="transmembrane region" description="Helical" evidence="1">
    <location>
        <begin position="81"/>
        <end position="102"/>
    </location>
</feature>
<name>A0A951PA40_9CYAN</name>
<proteinExistence type="predicted"/>
<dbReference type="Proteomes" id="UP000707356">
    <property type="component" value="Unassembled WGS sequence"/>
</dbReference>
<keyword evidence="1" id="KW-0812">Transmembrane</keyword>
<feature type="transmembrane region" description="Helical" evidence="1">
    <location>
        <begin position="114"/>
        <end position="139"/>
    </location>
</feature>
<comment type="caution">
    <text evidence="2">The sequence shown here is derived from an EMBL/GenBank/DDBJ whole genome shotgun (WGS) entry which is preliminary data.</text>
</comment>
<evidence type="ECO:0000313" key="2">
    <source>
        <dbReference type="EMBL" id="MBW4465340.1"/>
    </source>
</evidence>
<sequence length="355" mass="37738">MKFRTLLARFRGRLSSQSQVRLAGAAAGRRLISNPVEATELQRLRLDLLEESQMDFTYLVLIVGSCIIATLGLLSNSVAVIIGAMLVAPLMLPIRGMAFGALGADIPLFRQGLISVLVGTLIAFGLSWFLGVVAGISVFGSEILARSQPNLLDLGIAIAAGGISGYAKIQPKISGSLAGTAIAVALMPPVCVIGLGLSHGDKLLSLGALLLYMTNLLGIALSCMVTFLLAGYAPLAQARGGLMLATALTGLLLIPLGVSFIDLVQQSRLQASLKNALVRQTVTFQRVELVNTETNWLVNPPEVRLSVRSQEEITPKQVKLLEEFIGQSMGQPFTLIFEVSQVGVVRRDDAIPLQP</sequence>
<protein>
    <submittedName>
        <fullName evidence="2">DUF389 domain-containing protein</fullName>
    </submittedName>
</protein>
<reference evidence="2" key="2">
    <citation type="journal article" date="2022" name="Microbiol. Resour. Announc.">
        <title>Metagenome Sequencing to Explore Phylogenomics of Terrestrial Cyanobacteria.</title>
        <authorList>
            <person name="Ward R.D."/>
            <person name="Stajich J.E."/>
            <person name="Johansen J.R."/>
            <person name="Huntemann M."/>
            <person name="Clum A."/>
            <person name="Foster B."/>
            <person name="Foster B."/>
            <person name="Roux S."/>
            <person name="Palaniappan K."/>
            <person name="Varghese N."/>
            <person name="Mukherjee S."/>
            <person name="Reddy T.B.K."/>
            <person name="Daum C."/>
            <person name="Copeland A."/>
            <person name="Chen I.A."/>
            <person name="Ivanova N.N."/>
            <person name="Kyrpides N.C."/>
            <person name="Shapiro N."/>
            <person name="Eloe-Fadrosh E.A."/>
            <person name="Pietrasiak N."/>
        </authorList>
    </citation>
    <scope>NUCLEOTIDE SEQUENCE</scope>
    <source>
        <strain evidence="2">GSE-TBD4-15B</strain>
    </source>
</reference>
<dbReference type="AlphaFoldDB" id="A0A951PA40"/>
<dbReference type="PANTHER" id="PTHR20992">
    <property type="entry name" value="AT15442P-RELATED"/>
    <property type="match status" value="1"/>
</dbReference>
<organism evidence="2 3">
    <name type="scientific">Pegethrix bostrychoides GSE-TBD4-15B</name>
    <dbReference type="NCBI Taxonomy" id="2839662"/>
    <lineage>
        <taxon>Bacteria</taxon>
        <taxon>Bacillati</taxon>
        <taxon>Cyanobacteriota</taxon>
        <taxon>Cyanophyceae</taxon>
        <taxon>Oculatellales</taxon>
        <taxon>Oculatellaceae</taxon>
        <taxon>Pegethrix</taxon>
    </lineage>
</organism>
<accession>A0A951PA40</accession>
<dbReference type="PANTHER" id="PTHR20992:SF9">
    <property type="entry name" value="AT15442P-RELATED"/>
    <property type="match status" value="1"/>
</dbReference>
<gene>
    <name evidence="2" type="ORF">KME07_07860</name>
</gene>
<feature type="transmembrane region" description="Helical" evidence="1">
    <location>
        <begin position="56"/>
        <end position="74"/>
    </location>
</feature>